<keyword evidence="3" id="KW-0804">Transcription</keyword>
<keyword evidence="1" id="KW-0805">Transcription regulation</keyword>
<dbReference type="Proteomes" id="UP000622552">
    <property type="component" value="Unassembled WGS sequence"/>
</dbReference>
<evidence type="ECO:0000259" key="4">
    <source>
        <dbReference type="PROSITE" id="PS50043"/>
    </source>
</evidence>
<evidence type="ECO:0000256" key="2">
    <source>
        <dbReference type="ARBA" id="ARBA00023125"/>
    </source>
</evidence>
<sequence>MAESVLRSVAAEAATMPELGEALSAQLQRHVPHDGYILAGLDPASGIGCLIARRNCYSPAARYRLEVDGGGADPHRWDDLFAGGCPVAVKGSGFTDESRDGFLHGLMAEEGFGAELCLALVERGVPRGGLLLLRERGRQPFQETEADAAARLAGELAASVRCFVAGRLLRPPVPAAPPGVVLVGPDHRIRAATPAGRDWLRVLQRETAVGDDELDSMMLPVALAAQGRPTVTRVPTSVGWVVVDGQSVDGTGDVAVTIGLAGGATLLPAVAGWYRITARERAVVEQALLGLPVKQIARRLDLSPHTVNDYFRTIYRKTYVTSREELVSALSV</sequence>
<feature type="domain" description="HTH luxR-type" evidence="4">
    <location>
        <begin position="269"/>
        <end position="332"/>
    </location>
</feature>
<accession>A0A8J7GPD6</accession>
<name>A0A8J7GPD6_9ACTN</name>
<evidence type="ECO:0000256" key="1">
    <source>
        <dbReference type="ARBA" id="ARBA00023015"/>
    </source>
</evidence>
<dbReference type="GO" id="GO:0003677">
    <property type="term" value="F:DNA binding"/>
    <property type="evidence" value="ECO:0007669"/>
    <property type="project" value="UniProtKB-KW"/>
</dbReference>
<evidence type="ECO:0000313" key="5">
    <source>
        <dbReference type="EMBL" id="MBG6134386.1"/>
    </source>
</evidence>
<protein>
    <submittedName>
        <fullName evidence="5">DNA-binding CsgD family transcriptional regulator</fullName>
    </submittedName>
</protein>
<dbReference type="CDD" id="cd06170">
    <property type="entry name" value="LuxR_C_like"/>
    <property type="match status" value="1"/>
</dbReference>
<dbReference type="InterPro" id="IPR000792">
    <property type="entry name" value="Tscrpt_reg_LuxR_C"/>
</dbReference>
<dbReference type="InterPro" id="IPR036388">
    <property type="entry name" value="WH-like_DNA-bd_sf"/>
</dbReference>
<dbReference type="SUPFAM" id="SSF46894">
    <property type="entry name" value="C-terminal effector domain of the bipartite response regulators"/>
    <property type="match status" value="1"/>
</dbReference>
<dbReference type="InterPro" id="IPR016032">
    <property type="entry name" value="Sig_transdc_resp-reg_C-effctor"/>
</dbReference>
<evidence type="ECO:0000256" key="3">
    <source>
        <dbReference type="ARBA" id="ARBA00023163"/>
    </source>
</evidence>
<keyword evidence="2 5" id="KW-0238">DNA-binding</keyword>
<dbReference type="RefSeq" id="WP_197001631.1">
    <property type="nucleotide sequence ID" value="NZ_BONS01000028.1"/>
</dbReference>
<reference evidence="5" key="1">
    <citation type="submission" date="2020-11" db="EMBL/GenBank/DDBJ databases">
        <title>Sequencing the genomes of 1000 actinobacteria strains.</title>
        <authorList>
            <person name="Klenk H.-P."/>
        </authorList>
    </citation>
    <scope>NUCLEOTIDE SEQUENCE</scope>
    <source>
        <strain evidence="5">DSM 45356</strain>
    </source>
</reference>
<dbReference type="Pfam" id="PF00196">
    <property type="entry name" value="GerE"/>
    <property type="match status" value="1"/>
</dbReference>
<gene>
    <name evidence="5" type="ORF">IW245_000580</name>
</gene>
<dbReference type="PRINTS" id="PR00038">
    <property type="entry name" value="HTHLUXR"/>
</dbReference>
<dbReference type="GO" id="GO:0006355">
    <property type="term" value="P:regulation of DNA-templated transcription"/>
    <property type="evidence" value="ECO:0007669"/>
    <property type="project" value="InterPro"/>
</dbReference>
<evidence type="ECO:0000313" key="6">
    <source>
        <dbReference type="Proteomes" id="UP000622552"/>
    </source>
</evidence>
<proteinExistence type="predicted"/>
<dbReference type="PANTHER" id="PTHR44688:SF16">
    <property type="entry name" value="DNA-BINDING TRANSCRIPTIONAL ACTIVATOR DEVR_DOSR"/>
    <property type="match status" value="1"/>
</dbReference>
<dbReference type="PROSITE" id="PS50043">
    <property type="entry name" value="HTH_LUXR_2"/>
    <property type="match status" value="1"/>
</dbReference>
<organism evidence="5 6">
    <name type="scientific">Longispora fulva</name>
    <dbReference type="NCBI Taxonomy" id="619741"/>
    <lineage>
        <taxon>Bacteria</taxon>
        <taxon>Bacillati</taxon>
        <taxon>Actinomycetota</taxon>
        <taxon>Actinomycetes</taxon>
        <taxon>Micromonosporales</taxon>
        <taxon>Micromonosporaceae</taxon>
        <taxon>Longispora</taxon>
    </lineage>
</organism>
<dbReference type="EMBL" id="JADOUF010000001">
    <property type="protein sequence ID" value="MBG6134386.1"/>
    <property type="molecule type" value="Genomic_DNA"/>
</dbReference>
<dbReference type="PANTHER" id="PTHR44688">
    <property type="entry name" value="DNA-BINDING TRANSCRIPTIONAL ACTIVATOR DEVR_DOSR"/>
    <property type="match status" value="1"/>
</dbReference>
<keyword evidence="6" id="KW-1185">Reference proteome</keyword>
<dbReference type="Gene3D" id="1.10.10.10">
    <property type="entry name" value="Winged helix-like DNA-binding domain superfamily/Winged helix DNA-binding domain"/>
    <property type="match status" value="1"/>
</dbReference>
<dbReference type="SMART" id="SM00421">
    <property type="entry name" value="HTH_LUXR"/>
    <property type="match status" value="1"/>
</dbReference>
<dbReference type="AlphaFoldDB" id="A0A8J7GPD6"/>
<comment type="caution">
    <text evidence="5">The sequence shown here is derived from an EMBL/GenBank/DDBJ whole genome shotgun (WGS) entry which is preliminary data.</text>
</comment>